<dbReference type="AlphaFoldDB" id="E6LCZ7"/>
<dbReference type="eggNOG" id="COG1737">
    <property type="taxonomic scope" value="Bacteria"/>
</dbReference>
<dbReference type="SUPFAM" id="SSF46689">
    <property type="entry name" value="Homeodomain-like"/>
    <property type="match status" value="1"/>
</dbReference>
<dbReference type="InterPro" id="IPR047640">
    <property type="entry name" value="RpiR-like"/>
</dbReference>
<evidence type="ECO:0000256" key="3">
    <source>
        <dbReference type="ARBA" id="ARBA00023163"/>
    </source>
</evidence>
<dbReference type="Pfam" id="PF01418">
    <property type="entry name" value="HTH_6"/>
    <property type="match status" value="1"/>
</dbReference>
<dbReference type="InterPro" id="IPR035472">
    <property type="entry name" value="RpiR-like_SIS"/>
</dbReference>
<dbReference type="InterPro" id="IPR001347">
    <property type="entry name" value="SIS_dom"/>
</dbReference>
<dbReference type="EMBL" id="AEPV01000005">
    <property type="protein sequence ID" value="EFU74923.1"/>
    <property type="molecule type" value="Genomic_DNA"/>
</dbReference>
<dbReference type="PANTHER" id="PTHR30514">
    <property type="entry name" value="GLUCOKINASE"/>
    <property type="match status" value="1"/>
</dbReference>
<keyword evidence="7" id="KW-1185">Reference proteome</keyword>
<evidence type="ECO:0000259" key="5">
    <source>
        <dbReference type="PROSITE" id="PS51464"/>
    </source>
</evidence>
<organism evidence="6 7">
    <name type="scientific">Enterococcus italicus (strain DSM 15952 / CCUG 50447 / LMG 22039 / TP 1.5)</name>
    <dbReference type="NCBI Taxonomy" id="888064"/>
    <lineage>
        <taxon>Bacteria</taxon>
        <taxon>Bacillati</taxon>
        <taxon>Bacillota</taxon>
        <taxon>Bacilli</taxon>
        <taxon>Lactobacillales</taxon>
        <taxon>Enterococcaceae</taxon>
        <taxon>Enterococcus</taxon>
    </lineage>
</organism>
<dbReference type="Pfam" id="PF01380">
    <property type="entry name" value="SIS"/>
    <property type="match status" value="1"/>
</dbReference>
<name>E6LCZ7_ENTI1</name>
<dbReference type="InterPro" id="IPR046348">
    <property type="entry name" value="SIS_dom_sf"/>
</dbReference>
<feature type="domain" description="HTH rpiR-type" evidence="4">
    <location>
        <begin position="6"/>
        <end position="82"/>
    </location>
</feature>
<dbReference type="GO" id="GO:0097367">
    <property type="term" value="F:carbohydrate derivative binding"/>
    <property type="evidence" value="ECO:0007669"/>
    <property type="project" value="InterPro"/>
</dbReference>
<dbReference type="Proteomes" id="UP000010296">
    <property type="component" value="Unassembled WGS sequence"/>
</dbReference>
<evidence type="ECO:0000256" key="2">
    <source>
        <dbReference type="ARBA" id="ARBA00023125"/>
    </source>
</evidence>
<dbReference type="PANTHER" id="PTHR30514:SF10">
    <property type="entry name" value="MURR_RPIR FAMILY TRANSCRIPTIONAL REGULATOR"/>
    <property type="match status" value="1"/>
</dbReference>
<keyword evidence="1" id="KW-0805">Transcription regulation</keyword>
<feature type="domain" description="SIS" evidence="5">
    <location>
        <begin position="128"/>
        <end position="269"/>
    </location>
</feature>
<dbReference type="SUPFAM" id="SSF53697">
    <property type="entry name" value="SIS domain"/>
    <property type="match status" value="1"/>
</dbReference>
<comment type="caution">
    <text evidence="6">The sequence shown here is derived from an EMBL/GenBank/DDBJ whole genome shotgun (WGS) entry which is preliminary data.</text>
</comment>
<dbReference type="PROSITE" id="PS51464">
    <property type="entry name" value="SIS"/>
    <property type="match status" value="1"/>
</dbReference>
<protein>
    <submittedName>
        <fullName evidence="6">Transcriptional regulator, RpiR family</fullName>
    </submittedName>
</protein>
<evidence type="ECO:0000313" key="7">
    <source>
        <dbReference type="Proteomes" id="UP000010296"/>
    </source>
</evidence>
<reference evidence="6 7" key="1">
    <citation type="submission" date="2010-12" db="EMBL/GenBank/DDBJ databases">
        <authorList>
            <person name="Muzny D."/>
            <person name="Qin X."/>
            <person name="Deng J."/>
            <person name="Jiang H."/>
            <person name="Liu Y."/>
            <person name="Qu J."/>
            <person name="Song X.-Z."/>
            <person name="Zhang L."/>
            <person name="Thornton R."/>
            <person name="Coyle M."/>
            <person name="Francisco L."/>
            <person name="Jackson L."/>
            <person name="Javaid M."/>
            <person name="Korchina V."/>
            <person name="Kovar C."/>
            <person name="Mata R."/>
            <person name="Mathew T."/>
            <person name="Ngo R."/>
            <person name="Nguyen L."/>
            <person name="Nguyen N."/>
            <person name="Okwuonu G."/>
            <person name="Ongeri F."/>
            <person name="Pham C."/>
            <person name="Simmons D."/>
            <person name="Wilczek-Boney K."/>
            <person name="Hale W."/>
            <person name="Jakkamsetti A."/>
            <person name="Pham P."/>
            <person name="Ruth R."/>
            <person name="San Lucas F."/>
            <person name="Warren J."/>
            <person name="Zhang J."/>
            <person name="Zhao Z."/>
            <person name="Zhou C."/>
            <person name="Zhu D."/>
            <person name="Lee S."/>
            <person name="Bess C."/>
            <person name="Blankenburg K."/>
            <person name="Forbes L."/>
            <person name="Fu Q."/>
            <person name="Gubbala S."/>
            <person name="Hirani K."/>
            <person name="Jayaseelan J.C."/>
            <person name="Lara F."/>
            <person name="Munidasa M."/>
            <person name="Palculict T."/>
            <person name="Patil S."/>
            <person name="Pu L.-L."/>
            <person name="Saada N."/>
            <person name="Tang L."/>
            <person name="Weissenberger G."/>
            <person name="Zhu Y."/>
            <person name="Hemphill L."/>
            <person name="Shang Y."/>
            <person name="Youmans B."/>
            <person name="Ayvaz T."/>
            <person name="Ross M."/>
            <person name="Santibanez J."/>
            <person name="Aqrawi P."/>
            <person name="Gross S."/>
            <person name="Joshi V."/>
            <person name="Fowler G."/>
            <person name="Nazareth L."/>
            <person name="Reid J."/>
            <person name="Worley K."/>
            <person name="Petrosino J."/>
            <person name="Highlander S."/>
            <person name="Gibbs R."/>
        </authorList>
    </citation>
    <scope>NUCLEOTIDE SEQUENCE [LARGE SCALE GENOMIC DNA]</scope>
    <source>
        <strain evidence="7">DSM 15952 / CCUG 50447 / LMG 22039 / TP 1.5</strain>
    </source>
</reference>
<dbReference type="Gene3D" id="1.10.10.10">
    <property type="entry name" value="Winged helix-like DNA-binding domain superfamily/Winged helix DNA-binding domain"/>
    <property type="match status" value="1"/>
</dbReference>
<dbReference type="InterPro" id="IPR009057">
    <property type="entry name" value="Homeodomain-like_sf"/>
</dbReference>
<dbReference type="STRING" id="888064.HMPREF9088_0237"/>
<dbReference type="GO" id="GO:0003677">
    <property type="term" value="F:DNA binding"/>
    <property type="evidence" value="ECO:0007669"/>
    <property type="project" value="UniProtKB-KW"/>
</dbReference>
<proteinExistence type="predicted"/>
<accession>E6LCZ7</accession>
<dbReference type="InterPro" id="IPR036388">
    <property type="entry name" value="WH-like_DNA-bd_sf"/>
</dbReference>
<evidence type="ECO:0000256" key="1">
    <source>
        <dbReference type="ARBA" id="ARBA00023015"/>
    </source>
</evidence>
<evidence type="ECO:0000313" key="6">
    <source>
        <dbReference type="EMBL" id="EFU74923.1"/>
    </source>
</evidence>
<dbReference type="GO" id="GO:1901135">
    <property type="term" value="P:carbohydrate derivative metabolic process"/>
    <property type="evidence" value="ECO:0007669"/>
    <property type="project" value="InterPro"/>
</dbReference>
<evidence type="ECO:0000259" key="4">
    <source>
        <dbReference type="PROSITE" id="PS51071"/>
    </source>
</evidence>
<gene>
    <name evidence="6" type="ORF">HMPREF9088_0237</name>
</gene>
<keyword evidence="3" id="KW-0804">Transcription</keyword>
<dbReference type="GO" id="GO:0003700">
    <property type="term" value="F:DNA-binding transcription factor activity"/>
    <property type="evidence" value="ECO:0007669"/>
    <property type="project" value="InterPro"/>
</dbReference>
<sequence length="287" mass="32142">MRRIAMSVLLRMNSFKHSFSPGELKIFQYVEKNPEQASHMTAKQLAQAANVSAPSVVRFTKKIGYTSLTDFKIQLSSELQSSKEVPSSYADVQPNESFQSIKEKITTNAQISLTETASILNEDAFEKAIALLKQAPAILTFGVGASALTAQDIVHKWSRIGQFVFHERDIHLFLPQVINAPAHSLLWLISNSGKTPELLYLAEIAQKRQLPILTLTQLGNNPLHELATVGLQTARPMEAENRSAATNSILSQFLTVDTLFYLYISQNQQYTKQISESKQTMEDYKNH</sequence>
<keyword evidence="2" id="KW-0238">DNA-binding</keyword>
<dbReference type="HOGENOM" id="CLU_055769_0_4_9"/>
<dbReference type="PROSITE" id="PS51071">
    <property type="entry name" value="HTH_RPIR"/>
    <property type="match status" value="1"/>
</dbReference>
<dbReference type="InterPro" id="IPR000281">
    <property type="entry name" value="HTH_RpiR"/>
</dbReference>
<dbReference type="CDD" id="cd05013">
    <property type="entry name" value="SIS_RpiR"/>
    <property type="match status" value="1"/>
</dbReference>
<dbReference type="Gene3D" id="3.40.50.10490">
    <property type="entry name" value="Glucose-6-phosphate isomerase like protein, domain 1"/>
    <property type="match status" value="1"/>
</dbReference>